<evidence type="ECO:0000313" key="2">
    <source>
        <dbReference type="EMBL" id="KAG0514877.1"/>
    </source>
</evidence>
<sequence>MTINFHAWRTLPHSGVDNNIINHAGGKTPHTHTRNKEYLRRRITRRVINSKQTSALTGSGVDARSPEAIEDERDGPWPMFKTISLREAVRAAVTYKTPRQQCARDRLESTKAVVCWHRCSSQAVPYVSNKKGRVAPIKGGG</sequence>
<proteinExistence type="predicted"/>
<feature type="region of interest" description="Disordered" evidence="1">
    <location>
        <begin position="50"/>
        <end position="76"/>
    </location>
</feature>
<name>A0A921Q437_SORBI</name>
<dbReference type="AlphaFoldDB" id="A0A921Q437"/>
<gene>
    <name evidence="2" type="ORF">BDA96_10G231300</name>
</gene>
<evidence type="ECO:0000256" key="1">
    <source>
        <dbReference type="SAM" id="MobiDB-lite"/>
    </source>
</evidence>
<reference evidence="2" key="1">
    <citation type="journal article" date="2019" name="BMC Genomics">
        <title>A new reference genome for Sorghum bicolor reveals high levels of sequence similarity between sweet and grain genotypes: implications for the genetics of sugar metabolism.</title>
        <authorList>
            <person name="Cooper E.A."/>
            <person name="Brenton Z.W."/>
            <person name="Flinn B.S."/>
            <person name="Jenkins J."/>
            <person name="Shu S."/>
            <person name="Flowers D."/>
            <person name="Luo F."/>
            <person name="Wang Y."/>
            <person name="Xia P."/>
            <person name="Barry K."/>
            <person name="Daum C."/>
            <person name="Lipzen A."/>
            <person name="Yoshinaga Y."/>
            <person name="Schmutz J."/>
            <person name="Saski C."/>
            <person name="Vermerris W."/>
            <person name="Kresovich S."/>
        </authorList>
    </citation>
    <scope>NUCLEOTIDE SEQUENCE</scope>
</reference>
<dbReference type="EMBL" id="CM027689">
    <property type="protein sequence ID" value="KAG0514877.1"/>
    <property type="molecule type" value="Genomic_DNA"/>
</dbReference>
<dbReference type="Proteomes" id="UP000807115">
    <property type="component" value="Chromosome 10"/>
</dbReference>
<protein>
    <submittedName>
        <fullName evidence="2">Uncharacterized protein</fullName>
    </submittedName>
</protein>
<evidence type="ECO:0000313" key="3">
    <source>
        <dbReference type="Proteomes" id="UP000807115"/>
    </source>
</evidence>
<comment type="caution">
    <text evidence="2">The sequence shown here is derived from an EMBL/GenBank/DDBJ whole genome shotgun (WGS) entry which is preliminary data.</text>
</comment>
<organism evidence="2 3">
    <name type="scientific">Sorghum bicolor</name>
    <name type="common">Sorghum</name>
    <name type="synonym">Sorghum vulgare</name>
    <dbReference type="NCBI Taxonomy" id="4558"/>
    <lineage>
        <taxon>Eukaryota</taxon>
        <taxon>Viridiplantae</taxon>
        <taxon>Streptophyta</taxon>
        <taxon>Embryophyta</taxon>
        <taxon>Tracheophyta</taxon>
        <taxon>Spermatophyta</taxon>
        <taxon>Magnoliopsida</taxon>
        <taxon>Liliopsida</taxon>
        <taxon>Poales</taxon>
        <taxon>Poaceae</taxon>
        <taxon>PACMAD clade</taxon>
        <taxon>Panicoideae</taxon>
        <taxon>Andropogonodae</taxon>
        <taxon>Andropogoneae</taxon>
        <taxon>Sorghinae</taxon>
        <taxon>Sorghum</taxon>
    </lineage>
</organism>
<accession>A0A921Q437</accession>
<reference evidence="2" key="2">
    <citation type="submission" date="2020-10" db="EMBL/GenBank/DDBJ databases">
        <authorList>
            <person name="Cooper E.A."/>
            <person name="Brenton Z.W."/>
            <person name="Flinn B.S."/>
            <person name="Jenkins J."/>
            <person name="Shu S."/>
            <person name="Flowers D."/>
            <person name="Luo F."/>
            <person name="Wang Y."/>
            <person name="Xia P."/>
            <person name="Barry K."/>
            <person name="Daum C."/>
            <person name="Lipzen A."/>
            <person name="Yoshinaga Y."/>
            <person name="Schmutz J."/>
            <person name="Saski C."/>
            <person name="Vermerris W."/>
            <person name="Kresovich S."/>
        </authorList>
    </citation>
    <scope>NUCLEOTIDE SEQUENCE</scope>
</reference>